<keyword evidence="1" id="KW-0175">Coiled coil</keyword>
<organism evidence="2 3">
    <name type="scientific">Stephania yunnanensis</name>
    <dbReference type="NCBI Taxonomy" id="152371"/>
    <lineage>
        <taxon>Eukaryota</taxon>
        <taxon>Viridiplantae</taxon>
        <taxon>Streptophyta</taxon>
        <taxon>Embryophyta</taxon>
        <taxon>Tracheophyta</taxon>
        <taxon>Spermatophyta</taxon>
        <taxon>Magnoliopsida</taxon>
        <taxon>Ranunculales</taxon>
        <taxon>Menispermaceae</taxon>
        <taxon>Menispermoideae</taxon>
        <taxon>Cissampelideae</taxon>
        <taxon>Stephania</taxon>
    </lineage>
</organism>
<comment type="caution">
    <text evidence="2">The sequence shown here is derived from an EMBL/GenBank/DDBJ whole genome shotgun (WGS) entry which is preliminary data.</text>
</comment>
<evidence type="ECO:0000313" key="3">
    <source>
        <dbReference type="Proteomes" id="UP001420932"/>
    </source>
</evidence>
<evidence type="ECO:0000256" key="1">
    <source>
        <dbReference type="SAM" id="Coils"/>
    </source>
</evidence>
<dbReference type="EMBL" id="JBBNAF010000010">
    <property type="protein sequence ID" value="KAK9108073.1"/>
    <property type="molecule type" value="Genomic_DNA"/>
</dbReference>
<reference evidence="2 3" key="1">
    <citation type="submission" date="2024-01" db="EMBL/GenBank/DDBJ databases">
        <title>Genome assemblies of Stephania.</title>
        <authorList>
            <person name="Yang L."/>
        </authorList>
    </citation>
    <scope>NUCLEOTIDE SEQUENCE [LARGE SCALE GENOMIC DNA]</scope>
    <source>
        <strain evidence="2">YNDBR</strain>
        <tissue evidence="2">Leaf</tissue>
    </source>
</reference>
<evidence type="ECO:0000313" key="2">
    <source>
        <dbReference type="EMBL" id="KAK9108073.1"/>
    </source>
</evidence>
<feature type="coiled-coil region" evidence="1">
    <location>
        <begin position="396"/>
        <end position="434"/>
    </location>
</feature>
<keyword evidence="3" id="KW-1185">Reference proteome</keyword>
<sequence length="451" mass="50995">MAPKLSSPAEIGRIWGGFDSTWSPNLFHSKGGCIVKRKEKGGLFGKGVRCSVQAPPPAWPGRAFPELGRKVWDGPEPISIVGSTGSIGTQPSKHRSCSLSAIHSASAQSNRFKPLDQPEPNCAYITISQNLICHLDKPLASKSLATQIACTHPPGLHFLPDRPYATIQFYESILTFTQSIHFDHKSRENSVEIDFSKLKILRVLSVDDWCENFKFITKTPFAYKDISINKDKPVVSISYKDYIAAWTNILFYKDPDHHSWYLSFAPTCPKSFPQWWIINWWTKFGPHEFIFPKQVQQQFATDNIPMLQFLCKYNIPWILKWEYETASVSIYEPKNTNTNKVTYLSQLISSKWWNKFNYTAALATPSIAPPTPAKTAKLPSASTSYKDVVSKPSSEMALILAKLQQIEDDNKALRQKIHEDNQQLLHEIEQVTSRCSSSPSVRSVHLSDDDA</sequence>
<name>A0AAP0I081_9MAGN</name>
<dbReference type="AlphaFoldDB" id="A0AAP0I081"/>
<dbReference type="PANTHER" id="PTHR48434:SF1">
    <property type="entry name" value="(RAPE) HYPOTHETICAL PROTEIN"/>
    <property type="match status" value="1"/>
</dbReference>
<accession>A0AAP0I081</accession>
<dbReference type="PANTHER" id="PTHR48434">
    <property type="entry name" value="(RAPE) HYPOTHETICAL PROTEIN"/>
    <property type="match status" value="1"/>
</dbReference>
<gene>
    <name evidence="2" type="ORF">Syun_024084</name>
</gene>
<proteinExistence type="predicted"/>
<dbReference type="Proteomes" id="UP001420932">
    <property type="component" value="Unassembled WGS sequence"/>
</dbReference>
<protein>
    <submittedName>
        <fullName evidence="2">Uncharacterized protein</fullName>
    </submittedName>
</protein>